<keyword evidence="3" id="KW-1185">Reference proteome</keyword>
<evidence type="ECO:0000313" key="3">
    <source>
        <dbReference type="Proteomes" id="UP001201273"/>
    </source>
</evidence>
<protein>
    <submittedName>
        <fullName evidence="2">TIGR03088 family PEP-CTERM/XrtA system glycosyltransferase</fullName>
    </submittedName>
</protein>
<dbReference type="SUPFAM" id="SSF53756">
    <property type="entry name" value="UDP-Glycosyltransferase/glycogen phosphorylase"/>
    <property type="match status" value="1"/>
</dbReference>
<accession>A0ABS8W8R6</accession>
<feature type="domain" description="Glycosyltransferase subfamily 4-like N-terminal" evidence="1">
    <location>
        <begin position="21"/>
        <end position="179"/>
    </location>
</feature>
<dbReference type="InterPro" id="IPR017522">
    <property type="entry name" value="Sugar_tfrase_PEP-CTERM_Stp2"/>
</dbReference>
<name>A0ABS8W8R6_9GAMM</name>
<dbReference type="PANTHER" id="PTHR45947:SF14">
    <property type="entry name" value="SLL1723 PROTEIN"/>
    <property type="match status" value="1"/>
</dbReference>
<dbReference type="EMBL" id="JAIMJA010000004">
    <property type="protein sequence ID" value="MCE2594199.1"/>
    <property type="molecule type" value="Genomic_DNA"/>
</dbReference>
<comment type="caution">
    <text evidence="2">The sequence shown here is derived from an EMBL/GenBank/DDBJ whole genome shotgun (WGS) entry which is preliminary data.</text>
</comment>
<evidence type="ECO:0000313" key="2">
    <source>
        <dbReference type="EMBL" id="MCE2594199.1"/>
    </source>
</evidence>
<dbReference type="NCBIfam" id="TIGR03088">
    <property type="entry name" value="stp2"/>
    <property type="match status" value="1"/>
</dbReference>
<dbReference type="PANTHER" id="PTHR45947">
    <property type="entry name" value="SULFOQUINOVOSYL TRANSFERASE SQD2"/>
    <property type="match status" value="1"/>
</dbReference>
<evidence type="ECO:0000259" key="1">
    <source>
        <dbReference type="Pfam" id="PF13439"/>
    </source>
</evidence>
<gene>
    <name evidence="2" type="ORF">K6Y31_05155</name>
</gene>
<dbReference type="InterPro" id="IPR028098">
    <property type="entry name" value="Glyco_trans_4-like_N"/>
</dbReference>
<reference evidence="2 3" key="1">
    <citation type="journal article" date="2022" name="Environ. Microbiol. Rep.">
        <title>Eco-phylogenetic analyses reveal divergent evolution of vitamin B12 metabolism in the marine bacterial family 'Psychromonadaceae'.</title>
        <authorList>
            <person name="Jin X."/>
            <person name="Yang Y."/>
            <person name="Cao H."/>
            <person name="Gao B."/>
            <person name="Zhao Z."/>
        </authorList>
    </citation>
    <scope>NUCLEOTIDE SEQUENCE [LARGE SCALE GENOMIC DNA]</scope>
    <source>
        <strain evidence="2 3">MKS20</strain>
    </source>
</reference>
<proteinExistence type="predicted"/>
<organism evidence="2 3">
    <name type="scientific">Motilimonas cestriensis</name>
    <dbReference type="NCBI Taxonomy" id="2742685"/>
    <lineage>
        <taxon>Bacteria</taxon>
        <taxon>Pseudomonadati</taxon>
        <taxon>Pseudomonadota</taxon>
        <taxon>Gammaproteobacteria</taxon>
        <taxon>Alteromonadales</taxon>
        <taxon>Alteromonadales genera incertae sedis</taxon>
        <taxon>Motilimonas</taxon>
    </lineage>
</organism>
<sequence>MKMDNDARPLIMHVVYRFYAGGLENGMVNILNQMPTDKVRHIIVCLTDHDDFIERIKVPVEVIDLHKKPGTDWSCYWRFMQLVKQYQPDIVHSRNLAALEYQLPAWLATRPLACHGEHGWDVTDLTGGSLKYRFVRWLYSHWVDAYIALSKHTFDYLIQGVGISPHKISHICNGVDTERFQPAVKHLILPQELVDKDCFVIGTVGRLALVKNQLLLLRAFSSLLDNPASDGKKVRLLIIGSGECEAMLKAFVAEHHLTQFVVFLGQQDDINKWLHCMDLFVLPSLGEGICNTILEAMAAGKTVVATDVGGNAELVIDGETGTLVESDNDADLERAMLNYLLRPALLLKHAEAARLRAEHEFSLPAMVAKYTRFYHDLLAQHHHPKSLPCGAVPRDVKSSKSRS</sequence>
<dbReference type="RefSeq" id="WP_233051777.1">
    <property type="nucleotide sequence ID" value="NZ_JAIMJA010000004.1"/>
</dbReference>
<dbReference type="Proteomes" id="UP001201273">
    <property type="component" value="Unassembled WGS sequence"/>
</dbReference>
<dbReference type="Gene3D" id="3.40.50.2000">
    <property type="entry name" value="Glycogen Phosphorylase B"/>
    <property type="match status" value="2"/>
</dbReference>
<dbReference type="InterPro" id="IPR050194">
    <property type="entry name" value="Glycosyltransferase_grp1"/>
</dbReference>
<dbReference type="Pfam" id="PF13439">
    <property type="entry name" value="Glyco_transf_4"/>
    <property type="match status" value="1"/>
</dbReference>
<dbReference type="Pfam" id="PF13692">
    <property type="entry name" value="Glyco_trans_1_4"/>
    <property type="match status" value="1"/>
</dbReference>